<protein>
    <submittedName>
        <fullName evidence="1">Uncharacterized protein</fullName>
    </submittedName>
</protein>
<sequence>MGFICAQALPHFGAWNKFSPAIISKSRDEVEQPRPSSKASDHTITNLSWIVPVPSNSPDPTRLSMSEIKKELDQREMNDTHMAISDEKIKSTEKKVSKRMTETIKEILKSFFHAGDEDKSE</sequence>
<reference evidence="1 2" key="1">
    <citation type="submission" date="2018-06" db="EMBL/GenBank/DDBJ databases">
        <title>Comparative genomics reveals the genomic features of Rhizophagus irregularis, R. cerebriforme, R. diaphanum and Gigaspora rosea, and their symbiotic lifestyle signature.</title>
        <authorList>
            <person name="Morin E."/>
            <person name="San Clemente H."/>
            <person name="Chen E.C.H."/>
            <person name="De La Providencia I."/>
            <person name="Hainaut M."/>
            <person name="Kuo A."/>
            <person name="Kohler A."/>
            <person name="Murat C."/>
            <person name="Tang N."/>
            <person name="Roy S."/>
            <person name="Loubradou J."/>
            <person name="Henrissat B."/>
            <person name="Grigoriev I.V."/>
            <person name="Corradi N."/>
            <person name="Roux C."/>
            <person name="Martin F.M."/>
        </authorList>
    </citation>
    <scope>NUCLEOTIDE SEQUENCE [LARGE SCALE GENOMIC DNA]</scope>
    <source>
        <strain evidence="1 2">DAOM 194757</strain>
    </source>
</reference>
<evidence type="ECO:0000313" key="2">
    <source>
        <dbReference type="Proteomes" id="UP000266673"/>
    </source>
</evidence>
<name>A0A397UPA6_9GLOM</name>
<dbReference type="AlphaFoldDB" id="A0A397UPA6"/>
<keyword evidence="2" id="KW-1185">Reference proteome</keyword>
<evidence type="ECO:0000313" key="1">
    <source>
        <dbReference type="EMBL" id="RIB08956.1"/>
    </source>
</evidence>
<accession>A0A397UPA6</accession>
<proteinExistence type="predicted"/>
<dbReference type="EMBL" id="QKWP01001436">
    <property type="protein sequence ID" value="RIB08956.1"/>
    <property type="molecule type" value="Genomic_DNA"/>
</dbReference>
<organism evidence="1 2">
    <name type="scientific">Gigaspora rosea</name>
    <dbReference type="NCBI Taxonomy" id="44941"/>
    <lineage>
        <taxon>Eukaryota</taxon>
        <taxon>Fungi</taxon>
        <taxon>Fungi incertae sedis</taxon>
        <taxon>Mucoromycota</taxon>
        <taxon>Glomeromycotina</taxon>
        <taxon>Glomeromycetes</taxon>
        <taxon>Diversisporales</taxon>
        <taxon>Gigasporaceae</taxon>
        <taxon>Gigaspora</taxon>
    </lineage>
</organism>
<dbReference type="Proteomes" id="UP000266673">
    <property type="component" value="Unassembled WGS sequence"/>
</dbReference>
<gene>
    <name evidence="1" type="ORF">C2G38_2269378</name>
</gene>
<comment type="caution">
    <text evidence="1">The sequence shown here is derived from an EMBL/GenBank/DDBJ whole genome shotgun (WGS) entry which is preliminary data.</text>
</comment>
<dbReference type="OrthoDB" id="2439493at2759"/>